<dbReference type="Proteomes" id="UP000680067">
    <property type="component" value="Unassembled WGS sequence"/>
</dbReference>
<keyword evidence="2" id="KW-1185">Reference proteome</keyword>
<sequence length="199" mass="22743">MKHLLQIAMLNGRSKPDCWALSPAQHAFLMQLSGQGRHLVLNNFPYLPSDKPYQPVPLLRASLANAREYLNARTPWFRRHYRPLIQQLLAQAEHTVFVAGSCGLELLSSLQLPAADLQKLSVFAYGPVARTKPACHSLLVQGRADWISRRWFAEADLLVDADHLNYLQQPEVLQHCRQFIEQISVRTFSGYRHEQHRAA</sequence>
<proteinExistence type="predicted"/>
<organism evidence="1 2">
    <name type="scientific">Undibacterium luofuense</name>
    <dbReference type="NCBI Taxonomy" id="2828733"/>
    <lineage>
        <taxon>Bacteria</taxon>
        <taxon>Pseudomonadati</taxon>
        <taxon>Pseudomonadota</taxon>
        <taxon>Betaproteobacteria</taxon>
        <taxon>Burkholderiales</taxon>
        <taxon>Oxalobacteraceae</taxon>
        <taxon>Undibacterium</taxon>
    </lineage>
</organism>
<name>A0A941DL74_9BURK</name>
<gene>
    <name evidence="1" type="ORF">KDM89_05780</name>
</gene>
<dbReference type="EMBL" id="JAGSPN010000003">
    <property type="protein sequence ID" value="MBR7781639.1"/>
    <property type="molecule type" value="Genomic_DNA"/>
</dbReference>
<evidence type="ECO:0000313" key="1">
    <source>
        <dbReference type="EMBL" id="MBR7781639.1"/>
    </source>
</evidence>
<dbReference type="RefSeq" id="WP_212686991.1">
    <property type="nucleotide sequence ID" value="NZ_JAGSPN010000003.1"/>
</dbReference>
<dbReference type="AlphaFoldDB" id="A0A941DL74"/>
<evidence type="ECO:0008006" key="3">
    <source>
        <dbReference type="Google" id="ProtNLM"/>
    </source>
</evidence>
<evidence type="ECO:0000313" key="2">
    <source>
        <dbReference type="Proteomes" id="UP000680067"/>
    </source>
</evidence>
<reference evidence="1" key="1">
    <citation type="submission" date="2021-04" db="EMBL/GenBank/DDBJ databases">
        <title>novel species isolated from subtropical streams in China.</title>
        <authorList>
            <person name="Lu H."/>
        </authorList>
    </citation>
    <scope>NUCLEOTIDE SEQUENCE</scope>
    <source>
        <strain evidence="1">LFS511W</strain>
    </source>
</reference>
<accession>A0A941DL74</accession>
<protein>
    <recommendedName>
        <fullName evidence="3">Alpha/beta hydrolase</fullName>
    </recommendedName>
</protein>
<comment type="caution">
    <text evidence="1">The sequence shown here is derived from an EMBL/GenBank/DDBJ whole genome shotgun (WGS) entry which is preliminary data.</text>
</comment>